<reference evidence="2 3" key="1">
    <citation type="submission" date="2022-06" db="EMBL/GenBank/DDBJ databases">
        <title>Isolation of gut microbiota from human fecal samples.</title>
        <authorList>
            <person name="Pamer E.G."/>
            <person name="Barat B."/>
            <person name="Waligurski E."/>
            <person name="Medina S."/>
            <person name="Paddock L."/>
            <person name="Mostad J."/>
        </authorList>
    </citation>
    <scope>NUCLEOTIDE SEQUENCE [LARGE SCALE GENOMIC DNA]</scope>
    <source>
        <strain evidence="2 3">DFI.9.90</strain>
    </source>
</reference>
<comment type="caution">
    <text evidence="2">The sequence shown here is derived from an EMBL/GenBank/DDBJ whole genome shotgun (WGS) entry which is preliminary data.</text>
</comment>
<evidence type="ECO:0000256" key="1">
    <source>
        <dbReference type="SAM" id="Phobius"/>
    </source>
</evidence>
<keyword evidence="1" id="KW-0812">Transmembrane</keyword>
<feature type="transmembrane region" description="Helical" evidence="1">
    <location>
        <begin position="20"/>
        <end position="38"/>
    </location>
</feature>
<dbReference type="AlphaFoldDB" id="A0AAW5K6T6"/>
<evidence type="ECO:0000313" key="2">
    <source>
        <dbReference type="EMBL" id="MCQ4815657.1"/>
    </source>
</evidence>
<gene>
    <name evidence="2" type="ORF">NE630_14550</name>
</gene>
<protein>
    <recommendedName>
        <fullName evidence="4">Transposase</fullName>
    </recommendedName>
</protein>
<evidence type="ECO:0008006" key="4">
    <source>
        <dbReference type="Google" id="ProtNLM"/>
    </source>
</evidence>
<keyword evidence="1" id="KW-0472">Membrane</keyword>
<dbReference type="RefSeq" id="WP_256182387.1">
    <property type="nucleotide sequence ID" value="NZ_CAUHQN010000225.1"/>
</dbReference>
<accession>A0AAW5K6T6</accession>
<feature type="non-terminal residue" evidence="2">
    <location>
        <position position="1"/>
    </location>
</feature>
<dbReference type="EMBL" id="JANFYT010000048">
    <property type="protein sequence ID" value="MCQ4815657.1"/>
    <property type="molecule type" value="Genomic_DNA"/>
</dbReference>
<organism evidence="2 3">
    <name type="scientific">Cloacibacillus evryensis</name>
    <dbReference type="NCBI Taxonomy" id="508460"/>
    <lineage>
        <taxon>Bacteria</taxon>
        <taxon>Thermotogati</taxon>
        <taxon>Synergistota</taxon>
        <taxon>Synergistia</taxon>
        <taxon>Synergistales</taxon>
        <taxon>Synergistaceae</taxon>
        <taxon>Cloacibacillus</taxon>
    </lineage>
</organism>
<keyword evidence="3" id="KW-1185">Reference proteome</keyword>
<sequence>RSEIPVSVPMSFLMRHTLKTLLIYFSSGGIIAKCRVVFRLCAERDLAKSRGLLIYVIRQRFAPIKQNYLQMFFQA</sequence>
<proteinExistence type="predicted"/>
<name>A0AAW5K6T6_9BACT</name>
<keyword evidence="1" id="KW-1133">Transmembrane helix</keyword>
<evidence type="ECO:0000313" key="3">
    <source>
        <dbReference type="Proteomes" id="UP001205919"/>
    </source>
</evidence>
<dbReference type="Proteomes" id="UP001205919">
    <property type="component" value="Unassembled WGS sequence"/>
</dbReference>